<evidence type="ECO:0008006" key="4">
    <source>
        <dbReference type="Google" id="ProtNLM"/>
    </source>
</evidence>
<dbReference type="Proteomes" id="UP000017836">
    <property type="component" value="Unassembled WGS sequence"/>
</dbReference>
<accession>W1PCV7</accession>
<proteinExistence type="predicted"/>
<dbReference type="Gramene" id="ERN05466">
    <property type="protein sequence ID" value="ERN05466"/>
    <property type="gene ID" value="AMTR_s00007p00249340"/>
</dbReference>
<evidence type="ECO:0000313" key="3">
    <source>
        <dbReference type="Proteomes" id="UP000017836"/>
    </source>
</evidence>
<protein>
    <recommendedName>
        <fullName evidence="4">Transposase MuDR plant domain-containing protein</fullName>
    </recommendedName>
</protein>
<dbReference type="AlphaFoldDB" id="W1PCV7"/>
<organism evidence="2 3">
    <name type="scientific">Amborella trichopoda</name>
    <dbReference type="NCBI Taxonomy" id="13333"/>
    <lineage>
        <taxon>Eukaryota</taxon>
        <taxon>Viridiplantae</taxon>
        <taxon>Streptophyta</taxon>
        <taxon>Embryophyta</taxon>
        <taxon>Tracheophyta</taxon>
        <taxon>Spermatophyta</taxon>
        <taxon>Magnoliopsida</taxon>
        <taxon>Amborellales</taxon>
        <taxon>Amborellaceae</taxon>
        <taxon>Amborella</taxon>
    </lineage>
</organism>
<dbReference type="HOGENOM" id="CLU_101934_0_0_1"/>
<dbReference type="EMBL" id="KI394011">
    <property type="protein sequence ID" value="ERN05466.1"/>
    <property type="molecule type" value="Genomic_DNA"/>
</dbReference>
<name>W1PCV7_AMBTC</name>
<gene>
    <name evidence="2" type="ORF">AMTR_s00007p00249340</name>
</gene>
<evidence type="ECO:0000256" key="1">
    <source>
        <dbReference type="SAM" id="MobiDB-lite"/>
    </source>
</evidence>
<feature type="region of interest" description="Disordered" evidence="1">
    <location>
        <begin position="1"/>
        <end position="55"/>
    </location>
</feature>
<feature type="compositionally biased region" description="Acidic residues" evidence="1">
    <location>
        <begin position="1"/>
        <end position="10"/>
    </location>
</feature>
<reference evidence="3" key="1">
    <citation type="journal article" date="2013" name="Science">
        <title>The Amborella genome and the evolution of flowering plants.</title>
        <authorList>
            <consortium name="Amborella Genome Project"/>
        </authorList>
    </citation>
    <scope>NUCLEOTIDE SEQUENCE [LARGE SCALE GENOMIC DNA]</scope>
</reference>
<evidence type="ECO:0000313" key="2">
    <source>
        <dbReference type="EMBL" id="ERN05466.1"/>
    </source>
</evidence>
<keyword evidence="3" id="KW-1185">Reference proteome</keyword>
<sequence length="169" mass="19150">MTRVDDDDDITNMMEGSSSIAMYVSNRPIESDSIEYRPPTVTDNGPSRLVISSRPEHVSNRPIVLGSIEYQPPTVPDNGPSRLAISSRSEQLVQSEGAASIEDEHNSEIERHIDDIDPIKSPLRINRSEVVLRQYQDFDDVQACHNHLIDYAISQNFNIKFINSEERRV</sequence>